<evidence type="ECO:0000256" key="1">
    <source>
        <dbReference type="SAM" id="Phobius"/>
    </source>
</evidence>
<dbReference type="Proteomes" id="UP001162483">
    <property type="component" value="Unassembled WGS sequence"/>
</dbReference>
<keyword evidence="3" id="KW-1185">Reference proteome</keyword>
<name>A0ABN9GBU5_9NEOB</name>
<keyword evidence="1" id="KW-0472">Membrane</keyword>
<evidence type="ECO:0000313" key="2">
    <source>
        <dbReference type="EMBL" id="CAI9606609.1"/>
    </source>
</evidence>
<feature type="non-terminal residue" evidence="2">
    <location>
        <position position="58"/>
    </location>
</feature>
<dbReference type="EMBL" id="CATNWA010018300">
    <property type="protein sequence ID" value="CAI9606609.1"/>
    <property type="molecule type" value="Genomic_DNA"/>
</dbReference>
<sequence>MALGKKGLTCGAIKGLTVCWFTMCFTVAVHVLSTVSTWFCMALQCAGADGSELYCLQT</sequence>
<feature type="transmembrane region" description="Helical" evidence="1">
    <location>
        <begin position="12"/>
        <end position="33"/>
    </location>
</feature>
<keyword evidence="1" id="KW-1133">Transmembrane helix</keyword>
<gene>
    <name evidence="2" type="ORF">SPARVUS_LOCUS13805907</name>
</gene>
<evidence type="ECO:0000313" key="3">
    <source>
        <dbReference type="Proteomes" id="UP001162483"/>
    </source>
</evidence>
<comment type="caution">
    <text evidence="2">The sequence shown here is derived from an EMBL/GenBank/DDBJ whole genome shotgun (WGS) entry which is preliminary data.</text>
</comment>
<organism evidence="2 3">
    <name type="scientific">Staurois parvus</name>
    <dbReference type="NCBI Taxonomy" id="386267"/>
    <lineage>
        <taxon>Eukaryota</taxon>
        <taxon>Metazoa</taxon>
        <taxon>Chordata</taxon>
        <taxon>Craniata</taxon>
        <taxon>Vertebrata</taxon>
        <taxon>Euteleostomi</taxon>
        <taxon>Amphibia</taxon>
        <taxon>Batrachia</taxon>
        <taxon>Anura</taxon>
        <taxon>Neobatrachia</taxon>
        <taxon>Ranoidea</taxon>
        <taxon>Ranidae</taxon>
        <taxon>Staurois</taxon>
    </lineage>
</organism>
<protein>
    <submittedName>
        <fullName evidence="2">Uncharacterized protein</fullName>
    </submittedName>
</protein>
<proteinExistence type="predicted"/>
<accession>A0ABN9GBU5</accession>
<keyword evidence="1" id="KW-0812">Transmembrane</keyword>
<reference evidence="2" key="1">
    <citation type="submission" date="2023-05" db="EMBL/GenBank/DDBJ databases">
        <authorList>
            <person name="Stuckert A."/>
        </authorList>
    </citation>
    <scope>NUCLEOTIDE SEQUENCE</scope>
</reference>